<evidence type="ECO:0000259" key="2">
    <source>
        <dbReference type="Pfam" id="PF03432"/>
    </source>
</evidence>
<dbReference type="Pfam" id="PF03432">
    <property type="entry name" value="Relaxase"/>
    <property type="match status" value="1"/>
</dbReference>
<dbReference type="Proteomes" id="UP000095558">
    <property type="component" value="Unassembled WGS sequence"/>
</dbReference>
<gene>
    <name evidence="3" type="ORF">ERS852470_03649</name>
</gene>
<feature type="domain" description="MobA/VirD2-like nuclease" evidence="2">
    <location>
        <begin position="19"/>
        <end position="146"/>
    </location>
</feature>
<feature type="compositionally biased region" description="Basic and acidic residues" evidence="1">
    <location>
        <begin position="282"/>
        <end position="372"/>
    </location>
</feature>
<dbReference type="AlphaFoldDB" id="A0A174L877"/>
<protein>
    <submittedName>
        <fullName evidence="3">Mobilisation protein</fullName>
    </submittedName>
</protein>
<dbReference type="InterPro" id="IPR005094">
    <property type="entry name" value="Endonuclease_MobA/VirD2"/>
</dbReference>
<evidence type="ECO:0000313" key="4">
    <source>
        <dbReference type="Proteomes" id="UP000095558"/>
    </source>
</evidence>
<feature type="region of interest" description="Disordered" evidence="1">
    <location>
        <begin position="245"/>
        <end position="270"/>
    </location>
</feature>
<dbReference type="OrthoDB" id="9762440at2"/>
<evidence type="ECO:0000256" key="1">
    <source>
        <dbReference type="SAM" id="MobiDB-lite"/>
    </source>
</evidence>
<reference evidence="3 4" key="1">
    <citation type="submission" date="2015-09" db="EMBL/GenBank/DDBJ databases">
        <authorList>
            <consortium name="Pathogen Informatics"/>
        </authorList>
    </citation>
    <scope>NUCLEOTIDE SEQUENCE [LARGE SCALE GENOMIC DNA]</scope>
    <source>
        <strain evidence="3 4">2789STDY5834855</strain>
    </source>
</reference>
<name>A0A174L877_9CLOT</name>
<proteinExistence type="predicted"/>
<accession>A0A174L877</accession>
<evidence type="ECO:0000313" key="3">
    <source>
        <dbReference type="EMBL" id="CUO89125.1"/>
    </source>
</evidence>
<feature type="region of interest" description="Disordered" evidence="1">
    <location>
        <begin position="282"/>
        <end position="400"/>
    </location>
</feature>
<organism evidence="3 4">
    <name type="scientific">Clostridium disporicum</name>
    <dbReference type="NCBI Taxonomy" id="84024"/>
    <lineage>
        <taxon>Bacteria</taxon>
        <taxon>Bacillati</taxon>
        <taxon>Bacillota</taxon>
        <taxon>Clostridia</taxon>
        <taxon>Eubacteriales</taxon>
        <taxon>Clostridiaceae</taxon>
        <taxon>Clostridium</taxon>
    </lineage>
</organism>
<dbReference type="RefSeq" id="WP_055277996.1">
    <property type="nucleotide sequence ID" value="NZ_CYYT01000073.1"/>
</dbReference>
<dbReference type="EMBL" id="CYZV01000076">
    <property type="protein sequence ID" value="CUO89125.1"/>
    <property type="molecule type" value="Genomic_DNA"/>
</dbReference>
<feature type="compositionally biased region" description="Polar residues" evidence="1">
    <location>
        <begin position="373"/>
        <end position="394"/>
    </location>
</feature>
<sequence>MAVIKRIASKATPKKIVSYLTQEEKTEEKLIGGKDCDPYNVVNDFNMTQELYGKTGGVKYHHIIQSFSPEDNITPEKAHEIGKELADSQFKGFEVFVVTHKDKDHIHNHLVVNSVSFENGLKYNASNKSLWDIKRESNRLCERENLKTLDLEHKAEKRISSAEKRIMDRGQIPWKDELRQIIDIARERTKDLQSFREFLERNFDIETRVTKNSISYKHPDHGKAIRGRSLGDRYNKEELENEFNGQEKSIFRDGERGTNFGYEGISNPDKEFERRADSLEQQINKDHRLNRERERAIQEQRENKRREEQGTKRENTRSLQDNDKEIRGTERASSREVRKGFEGSRKYKEISHGNDESIKSDSISSRENRQTELEGQSKTIYNSNGNNVRSNTDNPRIIPVNKPNKVRAWDMER</sequence>